<dbReference type="GO" id="GO:0051301">
    <property type="term" value="P:cell division"/>
    <property type="evidence" value="ECO:0007669"/>
    <property type="project" value="UniProtKB-KW"/>
</dbReference>
<dbReference type="GeneID" id="71514964"/>
<dbReference type="InterPro" id="IPR013221">
    <property type="entry name" value="Mur_ligase_cen"/>
</dbReference>
<dbReference type="Pfam" id="PF02875">
    <property type="entry name" value="Mur_ligase_C"/>
    <property type="match status" value="1"/>
</dbReference>
<dbReference type="InterPro" id="IPR000713">
    <property type="entry name" value="Mur_ligase_N"/>
</dbReference>
<keyword evidence="6 10" id="KW-0133">Cell shape</keyword>
<evidence type="ECO:0000256" key="8">
    <source>
        <dbReference type="ARBA" id="ARBA00023306"/>
    </source>
</evidence>
<dbReference type="PANTHER" id="PTHR43024:SF1">
    <property type="entry name" value="UDP-N-ACETYLMURAMOYL-TRIPEPTIDE--D-ALANYL-D-ALANINE LIGASE"/>
    <property type="match status" value="1"/>
</dbReference>
<dbReference type="HAMAP" id="MF_02019">
    <property type="entry name" value="MurF"/>
    <property type="match status" value="1"/>
</dbReference>
<evidence type="ECO:0000256" key="2">
    <source>
        <dbReference type="ARBA" id="ARBA00022598"/>
    </source>
</evidence>
<accession>A0AAC9J363</accession>
<keyword evidence="1 10" id="KW-0963">Cytoplasm</keyword>
<dbReference type="EMBL" id="CP017962">
    <property type="protein sequence ID" value="APC48719.1"/>
    <property type="molecule type" value="Genomic_DNA"/>
</dbReference>
<dbReference type="GO" id="GO:0005737">
    <property type="term" value="C:cytoplasm"/>
    <property type="evidence" value="ECO:0007669"/>
    <property type="project" value="UniProtKB-SubCell"/>
</dbReference>
<evidence type="ECO:0000313" key="16">
    <source>
        <dbReference type="Proteomes" id="UP000182945"/>
    </source>
</evidence>
<keyword evidence="9 10" id="KW-0961">Cell wall biogenesis/degradation</keyword>
<comment type="pathway">
    <text evidence="10 11">Cell wall biogenesis; peptidoglycan biosynthesis.</text>
</comment>
<keyword evidence="2 10" id="KW-0436">Ligase</keyword>
<organism evidence="15 16">
    <name type="scientific">Virgibacillus halodenitrificans</name>
    <name type="common">Bacillus halodenitrificans</name>
    <dbReference type="NCBI Taxonomy" id="1482"/>
    <lineage>
        <taxon>Bacteria</taxon>
        <taxon>Bacillati</taxon>
        <taxon>Bacillota</taxon>
        <taxon>Bacilli</taxon>
        <taxon>Bacillales</taxon>
        <taxon>Bacillaceae</taxon>
        <taxon>Virgibacillus</taxon>
    </lineage>
</organism>
<protein>
    <recommendedName>
        <fullName evidence="10 11">UDP-N-acetylmuramoyl-tripeptide--D-alanyl-D-alanine ligase</fullName>
        <ecNumber evidence="10 11">6.3.2.10</ecNumber>
    </recommendedName>
    <alternativeName>
        <fullName evidence="10">D-alanyl-D-alanine-adding enzyme</fullName>
    </alternativeName>
</protein>
<feature type="domain" description="Mur ligase central" evidence="14">
    <location>
        <begin position="112"/>
        <end position="293"/>
    </location>
</feature>
<keyword evidence="7 10" id="KW-0573">Peptidoglycan synthesis</keyword>
<dbReference type="SUPFAM" id="SSF53244">
    <property type="entry name" value="MurD-like peptide ligases, peptide-binding domain"/>
    <property type="match status" value="1"/>
</dbReference>
<dbReference type="GO" id="GO:0008360">
    <property type="term" value="P:regulation of cell shape"/>
    <property type="evidence" value="ECO:0007669"/>
    <property type="project" value="UniProtKB-KW"/>
</dbReference>
<dbReference type="GO" id="GO:0071555">
    <property type="term" value="P:cell wall organization"/>
    <property type="evidence" value="ECO:0007669"/>
    <property type="project" value="UniProtKB-KW"/>
</dbReference>
<evidence type="ECO:0000256" key="3">
    <source>
        <dbReference type="ARBA" id="ARBA00022618"/>
    </source>
</evidence>
<comment type="catalytic activity">
    <reaction evidence="10 11">
        <text>D-alanyl-D-alanine + UDP-N-acetyl-alpha-D-muramoyl-L-alanyl-gamma-D-glutamyl-meso-2,6-diaminopimelate + ATP = UDP-N-acetyl-alpha-D-muramoyl-L-alanyl-gamma-D-glutamyl-meso-2,6-diaminopimeloyl-D-alanyl-D-alanine + ADP + phosphate + H(+)</text>
        <dbReference type="Rhea" id="RHEA:28374"/>
        <dbReference type="ChEBI" id="CHEBI:15378"/>
        <dbReference type="ChEBI" id="CHEBI:30616"/>
        <dbReference type="ChEBI" id="CHEBI:43474"/>
        <dbReference type="ChEBI" id="CHEBI:57822"/>
        <dbReference type="ChEBI" id="CHEBI:61386"/>
        <dbReference type="ChEBI" id="CHEBI:83905"/>
        <dbReference type="ChEBI" id="CHEBI:456216"/>
        <dbReference type="EC" id="6.3.2.10"/>
    </reaction>
</comment>
<dbReference type="Gene3D" id="3.40.1190.10">
    <property type="entry name" value="Mur-like, catalytic domain"/>
    <property type="match status" value="1"/>
</dbReference>
<dbReference type="Gene3D" id="3.40.1390.10">
    <property type="entry name" value="MurE/MurF, N-terminal domain"/>
    <property type="match status" value="1"/>
</dbReference>
<dbReference type="Proteomes" id="UP000182945">
    <property type="component" value="Chromosome"/>
</dbReference>
<dbReference type="InterPro" id="IPR051046">
    <property type="entry name" value="MurCDEF_CellWall_CoF430Synth"/>
</dbReference>
<evidence type="ECO:0000256" key="6">
    <source>
        <dbReference type="ARBA" id="ARBA00022960"/>
    </source>
</evidence>
<dbReference type="InterPro" id="IPR036565">
    <property type="entry name" value="Mur-like_cat_sf"/>
</dbReference>
<dbReference type="InterPro" id="IPR036615">
    <property type="entry name" value="Mur_ligase_C_dom_sf"/>
</dbReference>
<evidence type="ECO:0000256" key="5">
    <source>
        <dbReference type="ARBA" id="ARBA00022840"/>
    </source>
</evidence>
<comment type="subcellular location">
    <subcellularLocation>
        <location evidence="10 11">Cytoplasm</location>
    </subcellularLocation>
</comment>
<reference evidence="15 16" key="1">
    <citation type="submission" date="2016-11" db="EMBL/GenBank/DDBJ databases">
        <title>Complete genome sequencing of Virgibacillus halodenitrificans PDB-F2.</title>
        <authorList>
            <person name="Sun Z."/>
            <person name="Zhou Y."/>
            <person name="Li H."/>
        </authorList>
    </citation>
    <scope>NUCLEOTIDE SEQUENCE [LARGE SCALE GENOMIC DNA]</scope>
    <source>
        <strain evidence="15 16">PDB-F2</strain>
    </source>
</reference>
<gene>
    <name evidence="10" type="primary">murF</name>
    <name evidence="15" type="ORF">BME96_11210</name>
</gene>
<dbReference type="Pfam" id="PF01225">
    <property type="entry name" value="Mur_ligase"/>
    <property type="match status" value="1"/>
</dbReference>
<dbReference type="Gene3D" id="3.90.190.20">
    <property type="entry name" value="Mur ligase, C-terminal domain"/>
    <property type="match status" value="1"/>
</dbReference>
<evidence type="ECO:0000256" key="9">
    <source>
        <dbReference type="ARBA" id="ARBA00023316"/>
    </source>
</evidence>
<comment type="similarity">
    <text evidence="10">Belongs to the MurCDEF family. MurF subfamily.</text>
</comment>
<dbReference type="Pfam" id="PF08245">
    <property type="entry name" value="Mur_ligase_M"/>
    <property type="match status" value="1"/>
</dbReference>
<evidence type="ECO:0000259" key="13">
    <source>
        <dbReference type="Pfam" id="PF02875"/>
    </source>
</evidence>
<dbReference type="GO" id="GO:0009252">
    <property type="term" value="P:peptidoglycan biosynthetic process"/>
    <property type="evidence" value="ECO:0007669"/>
    <property type="project" value="UniProtKB-UniRule"/>
</dbReference>
<dbReference type="SUPFAM" id="SSF53623">
    <property type="entry name" value="MurD-like peptide ligases, catalytic domain"/>
    <property type="match status" value="1"/>
</dbReference>
<dbReference type="SUPFAM" id="SSF63418">
    <property type="entry name" value="MurE/MurF N-terminal domain"/>
    <property type="match status" value="1"/>
</dbReference>
<evidence type="ECO:0000259" key="12">
    <source>
        <dbReference type="Pfam" id="PF01225"/>
    </source>
</evidence>
<dbReference type="KEGG" id="vhl:BME96_11210"/>
<evidence type="ECO:0000256" key="7">
    <source>
        <dbReference type="ARBA" id="ARBA00022984"/>
    </source>
</evidence>
<dbReference type="EC" id="6.3.2.10" evidence="10 11"/>
<sequence>MLFTIDWLAGFLPSFKGQLDEEIIINEVVTDSRIKVNKSLFIPLIGENFDGHEYVHQAVENGAVAILWTKEKKLPQSLPSDLLIFFVDDTLLALQQISSEYRKEVNPVVIGITGSNGKTTTKDLVASVMETTYKTHATKGNLNNHIGVPLTILSMKRDTEVLILEMGMSDFGEIDRLSKIAVPDYVVITNIGESHIEYLGSRKGISEAKMEILNGLKKEGLAIIDGDEALLKQLHSKKNVRTCGYDSHNTNVIEKCVVGHSQTNFQLSDGNSYSIPLLGKHHAKNASFAILLAKEMKIPTANIKDGLNSLEQTSMRFQLVQGINGVSVINDTYNASPTSMIASIEVMKQMEGYQERILVLGDVLELGAYSEELHRSIAHEIIHPITVVYTFGEEAKFISDEISRMSSAIKVEHFTSKEELVGDLSSYLNPGTIILVKASRGLKFETIVNQLTKK</sequence>
<keyword evidence="3 10" id="KW-0132">Cell division</keyword>
<keyword evidence="4 10" id="KW-0547">Nucleotide-binding</keyword>
<dbReference type="NCBIfam" id="TIGR01143">
    <property type="entry name" value="murF"/>
    <property type="match status" value="1"/>
</dbReference>
<dbReference type="GO" id="GO:0005524">
    <property type="term" value="F:ATP binding"/>
    <property type="evidence" value="ECO:0007669"/>
    <property type="project" value="UniProtKB-UniRule"/>
</dbReference>
<dbReference type="InterPro" id="IPR035911">
    <property type="entry name" value="MurE/MurF_N"/>
</dbReference>
<proteinExistence type="inferred from homology"/>
<feature type="domain" description="Mur ligase C-terminal" evidence="13">
    <location>
        <begin position="315"/>
        <end position="440"/>
    </location>
</feature>
<keyword evidence="5 10" id="KW-0067">ATP-binding</keyword>
<evidence type="ECO:0000313" key="15">
    <source>
        <dbReference type="EMBL" id="APC48719.1"/>
    </source>
</evidence>
<keyword evidence="8 10" id="KW-0131">Cell cycle</keyword>
<evidence type="ECO:0000256" key="1">
    <source>
        <dbReference type="ARBA" id="ARBA00022490"/>
    </source>
</evidence>
<dbReference type="GO" id="GO:0047480">
    <property type="term" value="F:UDP-N-acetylmuramoyl-tripeptide-D-alanyl-D-alanine ligase activity"/>
    <property type="evidence" value="ECO:0007669"/>
    <property type="project" value="UniProtKB-UniRule"/>
</dbReference>
<dbReference type="AlphaFoldDB" id="A0AAC9J363"/>
<name>A0AAC9J363_VIRHA</name>
<dbReference type="RefSeq" id="WP_071649091.1">
    <property type="nucleotide sequence ID" value="NZ_CP017962.1"/>
</dbReference>
<evidence type="ECO:0000256" key="4">
    <source>
        <dbReference type="ARBA" id="ARBA00022741"/>
    </source>
</evidence>
<feature type="domain" description="Mur ligase N-terminal catalytic" evidence="12">
    <location>
        <begin position="27"/>
        <end position="100"/>
    </location>
</feature>
<dbReference type="InterPro" id="IPR005863">
    <property type="entry name" value="UDP-N-AcMur_synth"/>
</dbReference>
<feature type="binding site" evidence="10">
    <location>
        <begin position="114"/>
        <end position="120"/>
    </location>
    <ligand>
        <name>ATP</name>
        <dbReference type="ChEBI" id="CHEBI:30616"/>
    </ligand>
</feature>
<evidence type="ECO:0000256" key="10">
    <source>
        <dbReference type="HAMAP-Rule" id="MF_02019"/>
    </source>
</evidence>
<dbReference type="PANTHER" id="PTHR43024">
    <property type="entry name" value="UDP-N-ACETYLMURAMOYL-TRIPEPTIDE--D-ALANYL-D-ALANINE LIGASE"/>
    <property type="match status" value="1"/>
</dbReference>
<evidence type="ECO:0000256" key="11">
    <source>
        <dbReference type="RuleBase" id="RU004136"/>
    </source>
</evidence>
<comment type="function">
    <text evidence="10 11">Involved in cell wall formation. Catalyzes the final step in the synthesis of UDP-N-acetylmuramoyl-pentapeptide, the precursor of murein.</text>
</comment>
<dbReference type="InterPro" id="IPR004101">
    <property type="entry name" value="Mur_ligase_C"/>
</dbReference>
<evidence type="ECO:0000259" key="14">
    <source>
        <dbReference type="Pfam" id="PF08245"/>
    </source>
</evidence>